<dbReference type="PROSITE" id="PS51450">
    <property type="entry name" value="LRR"/>
    <property type="match status" value="1"/>
</dbReference>
<gene>
    <name evidence="1" type="ORF">BSL78_07684</name>
</gene>
<dbReference type="PANTHER" id="PTHR46759">
    <property type="entry name" value="LEUCINE-RICH REPEAT-CONTAINING PROTEIN 72"/>
    <property type="match status" value="1"/>
</dbReference>
<keyword evidence="2" id="KW-1185">Reference proteome</keyword>
<dbReference type="STRING" id="307972.A0A2G8L576"/>
<dbReference type="EMBL" id="MRZV01000216">
    <property type="protein sequence ID" value="PIK55413.1"/>
    <property type="molecule type" value="Genomic_DNA"/>
</dbReference>
<dbReference type="AlphaFoldDB" id="A0A2G8L576"/>
<dbReference type="Gene3D" id="3.80.10.10">
    <property type="entry name" value="Ribonuclease Inhibitor"/>
    <property type="match status" value="1"/>
</dbReference>
<organism evidence="1 2">
    <name type="scientific">Stichopus japonicus</name>
    <name type="common">Sea cucumber</name>
    <dbReference type="NCBI Taxonomy" id="307972"/>
    <lineage>
        <taxon>Eukaryota</taxon>
        <taxon>Metazoa</taxon>
        <taxon>Echinodermata</taxon>
        <taxon>Eleutherozoa</taxon>
        <taxon>Echinozoa</taxon>
        <taxon>Holothuroidea</taxon>
        <taxon>Aspidochirotacea</taxon>
        <taxon>Aspidochirotida</taxon>
        <taxon>Stichopodidae</taxon>
        <taxon>Apostichopus</taxon>
    </lineage>
</organism>
<dbReference type="InterPro" id="IPR042655">
    <property type="entry name" value="LRC72"/>
</dbReference>
<name>A0A2G8L576_STIJA</name>
<dbReference type="Pfam" id="PF14580">
    <property type="entry name" value="LRR_9"/>
    <property type="match status" value="1"/>
</dbReference>
<evidence type="ECO:0000313" key="1">
    <source>
        <dbReference type="EMBL" id="PIK55413.1"/>
    </source>
</evidence>
<evidence type="ECO:0000313" key="2">
    <source>
        <dbReference type="Proteomes" id="UP000230750"/>
    </source>
</evidence>
<comment type="caution">
    <text evidence="1">The sequence shown here is derived from an EMBL/GenBank/DDBJ whole genome shotgun (WGS) entry which is preliminary data.</text>
</comment>
<sequence>MASYSEIPYTYLIHDISYRDLSEVMELSVYKRLNYLWLNGNKLRTIKVLSENYRLAELYLQDNELVEVEGALQHLTNLKIIMLQNNQLTKLEDTMKEFKYMQGLETLNLSKNPLAQESEYRYYTIFHIPSLKLLDRREVKKSERDEARKLYRQERQTLVDTIAFGRRWETGPPQQTKDTPLRVSPPLRDLESLNQFEKEDPRELPGRADRRSLMQYSHFDWSKVPRVEEKRLQKYTNTEDNAQIVTVRFR</sequence>
<dbReference type="InterPro" id="IPR001611">
    <property type="entry name" value="Leu-rich_rpt"/>
</dbReference>
<dbReference type="SUPFAM" id="SSF52075">
    <property type="entry name" value="Outer arm dynein light chain 1"/>
    <property type="match status" value="1"/>
</dbReference>
<dbReference type="PANTHER" id="PTHR46759:SF1">
    <property type="entry name" value="LEUCINE-RICH REPEAT-CONTAINING PROTEIN 72"/>
    <property type="match status" value="1"/>
</dbReference>
<dbReference type="InterPro" id="IPR032675">
    <property type="entry name" value="LRR_dom_sf"/>
</dbReference>
<dbReference type="Proteomes" id="UP000230750">
    <property type="component" value="Unassembled WGS sequence"/>
</dbReference>
<reference evidence="1 2" key="1">
    <citation type="journal article" date="2017" name="PLoS Biol.">
        <title>The sea cucumber genome provides insights into morphological evolution and visceral regeneration.</title>
        <authorList>
            <person name="Zhang X."/>
            <person name="Sun L."/>
            <person name="Yuan J."/>
            <person name="Sun Y."/>
            <person name="Gao Y."/>
            <person name="Zhang L."/>
            <person name="Li S."/>
            <person name="Dai H."/>
            <person name="Hamel J.F."/>
            <person name="Liu C."/>
            <person name="Yu Y."/>
            <person name="Liu S."/>
            <person name="Lin W."/>
            <person name="Guo K."/>
            <person name="Jin S."/>
            <person name="Xu P."/>
            <person name="Storey K.B."/>
            <person name="Huan P."/>
            <person name="Zhang T."/>
            <person name="Zhou Y."/>
            <person name="Zhang J."/>
            <person name="Lin C."/>
            <person name="Li X."/>
            <person name="Xing L."/>
            <person name="Huo D."/>
            <person name="Sun M."/>
            <person name="Wang L."/>
            <person name="Mercier A."/>
            <person name="Li F."/>
            <person name="Yang H."/>
            <person name="Xiang J."/>
        </authorList>
    </citation>
    <scope>NUCLEOTIDE SEQUENCE [LARGE SCALE GENOMIC DNA]</scope>
    <source>
        <strain evidence="1">Shaxun</strain>
        <tissue evidence="1">Muscle</tissue>
    </source>
</reference>
<evidence type="ECO:0008006" key="3">
    <source>
        <dbReference type="Google" id="ProtNLM"/>
    </source>
</evidence>
<dbReference type="OrthoDB" id="10251250at2759"/>
<accession>A0A2G8L576</accession>
<protein>
    <recommendedName>
        <fullName evidence="3">Leucine-rich repeat-containing protein 72</fullName>
    </recommendedName>
</protein>
<proteinExistence type="predicted"/>